<dbReference type="AlphaFoldDB" id="A0A076EUK8"/>
<feature type="domain" description="Isochorismatase-like" evidence="2">
    <location>
        <begin position="31"/>
        <end position="203"/>
    </location>
</feature>
<dbReference type="PIRSF" id="PIRSF001111">
    <property type="entry name" value="Isochorismatase"/>
    <property type="match status" value="1"/>
</dbReference>
<dbReference type="eggNOG" id="COG1535">
    <property type="taxonomic scope" value="Bacteria"/>
</dbReference>
<dbReference type="SUPFAM" id="SSF52499">
    <property type="entry name" value="Isochorismatase-like hydrolases"/>
    <property type="match status" value="1"/>
</dbReference>
<dbReference type="Proteomes" id="UP000028488">
    <property type="component" value="Chromosome"/>
</dbReference>
<dbReference type="InterPro" id="IPR016291">
    <property type="entry name" value="Isochorismatase"/>
</dbReference>
<name>A0A076EUK8_RHOOP</name>
<dbReference type="PRINTS" id="PR01398">
    <property type="entry name" value="ISCHRISMTASE"/>
</dbReference>
<protein>
    <submittedName>
        <fullName evidence="3">2,3-dihydro-2,3-dihydroxybenzoate synthetase</fullName>
    </submittedName>
</protein>
<evidence type="ECO:0000259" key="2">
    <source>
        <dbReference type="Pfam" id="PF00857"/>
    </source>
</evidence>
<gene>
    <name evidence="3" type="ORF">EP51_31260</name>
</gene>
<dbReference type="PANTHER" id="PTHR43540:SF3">
    <property type="entry name" value="ENTEROBACTIN SYNTHASE COMPONENT B"/>
    <property type="match status" value="1"/>
</dbReference>
<evidence type="ECO:0000313" key="3">
    <source>
        <dbReference type="EMBL" id="AII08867.1"/>
    </source>
</evidence>
<proteinExistence type="predicted"/>
<keyword evidence="1" id="KW-0378">Hydrolase</keyword>
<accession>A0A076EUK8</accession>
<evidence type="ECO:0000256" key="1">
    <source>
        <dbReference type="ARBA" id="ARBA00022801"/>
    </source>
</evidence>
<reference evidence="3 4" key="1">
    <citation type="submission" date="2014-07" db="EMBL/GenBank/DDBJ databases">
        <title>Genome Sequence of Rhodococcus opacus Strain R7, a Biodegrader of Mono- and Polycyclic Aromatic Hydrocarbons.</title>
        <authorList>
            <person name="Di Gennaro P."/>
            <person name="Zampolli J."/>
            <person name="Presti I."/>
            <person name="Cappelletti M."/>
            <person name="D'Ursi P."/>
            <person name="Orro A."/>
            <person name="Mezzelani A."/>
            <person name="Milanesi L."/>
        </authorList>
    </citation>
    <scope>NUCLEOTIDE SEQUENCE [LARGE SCALE GENOMIC DNA]</scope>
    <source>
        <strain evidence="3 4">R7</strain>
    </source>
</reference>
<dbReference type="RefSeq" id="WP_037230861.1">
    <property type="nucleotide sequence ID" value="NZ_CP008947.1"/>
</dbReference>
<dbReference type="InterPro" id="IPR000868">
    <property type="entry name" value="Isochorismatase-like_dom"/>
</dbReference>
<dbReference type="Pfam" id="PF00857">
    <property type="entry name" value="Isochorismatase"/>
    <property type="match status" value="1"/>
</dbReference>
<organism evidence="3 4">
    <name type="scientific">Rhodococcus opacus</name>
    <name type="common">Nocardia opaca</name>
    <dbReference type="NCBI Taxonomy" id="37919"/>
    <lineage>
        <taxon>Bacteria</taxon>
        <taxon>Bacillati</taxon>
        <taxon>Actinomycetota</taxon>
        <taxon>Actinomycetes</taxon>
        <taxon>Mycobacteriales</taxon>
        <taxon>Nocardiaceae</taxon>
        <taxon>Rhodococcus</taxon>
    </lineage>
</organism>
<sequence length="215" mass="23940">MAIPPISTYTIPEIHEVPESKVSWRLDPRRSALLVHDMQNYFIDAYDVRSEPMSTAMANMVRIRELCSEAGIPVIYTMQPGDQHPSRRGILADFWGPGLTSGRDTEVVEPLVPREGDIQVTKWRYSAFQRTDLRQLLGHHGRDQLIVTGVYTHMGCMLSAAEAFMSDVQPFLVSDATADFSRDEHLMALTYAAKRCGSVTTTDALVSALSPLEVG</sequence>
<dbReference type="InterPro" id="IPR036380">
    <property type="entry name" value="Isochorismatase-like_sf"/>
</dbReference>
<evidence type="ECO:0000313" key="4">
    <source>
        <dbReference type="Proteomes" id="UP000028488"/>
    </source>
</evidence>
<dbReference type="InterPro" id="IPR050272">
    <property type="entry name" value="Isochorismatase-like_hydrls"/>
</dbReference>
<dbReference type="EMBL" id="CP008947">
    <property type="protein sequence ID" value="AII08867.1"/>
    <property type="molecule type" value="Genomic_DNA"/>
</dbReference>
<dbReference type="Gene3D" id="3.40.50.850">
    <property type="entry name" value="Isochorismatase-like"/>
    <property type="match status" value="1"/>
</dbReference>
<dbReference type="PANTHER" id="PTHR43540">
    <property type="entry name" value="PEROXYUREIDOACRYLATE/UREIDOACRYLATE AMIDOHYDROLASE-RELATED"/>
    <property type="match status" value="1"/>
</dbReference>
<dbReference type="GO" id="GO:0008908">
    <property type="term" value="F:isochorismatase activity"/>
    <property type="evidence" value="ECO:0007669"/>
    <property type="project" value="InterPro"/>
</dbReference>